<reference evidence="2 3" key="1">
    <citation type="submission" date="2019-05" db="EMBL/GenBank/DDBJ databases">
        <title>Another draft genome of Portunus trituberculatus and its Hox gene families provides insights of decapod evolution.</title>
        <authorList>
            <person name="Jeong J.-H."/>
            <person name="Song I."/>
            <person name="Kim S."/>
            <person name="Choi T."/>
            <person name="Kim D."/>
            <person name="Ryu S."/>
            <person name="Kim W."/>
        </authorList>
    </citation>
    <scope>NUCLEOTIDE SEQUENCE [LARGE SCALE GENOMIC DNA]</scope>
    <source>
        <tissue evidence="2">Muscle</tissue>
    </source>
</reference>
<sequence length="65" mass="6855">MIQCQATPDSSETSRPNCSGPETPAPSTFVPHTTQRLSRSPAGKTVSLTTRRRASDSGAITLPRG</sequence>
<keyword evidence="3" id="KW-1185">Reference proteome</keyword>
<feature type="compositionally biased region" description="Polar residues" evidence="1">
    <location>
        <begin position="1"/>
        <end position="17"/>
    </location>
</feature>
<proteinExistence type="predicted"/>
<dbReference type="Proteomes" id="UP000324222">
    <property type="component" value="Unassembled WGS sequence"/>
</dbReference>
<protein>
    <submittedName>
        <fullName evidence="2">Uncharacterized protein</fullName>
    </submittedName>
</protein>
<dbReference type="EMBL" id="VSRR010002349">
    <property type="protein sequence ID" value="MPC31003.1"/>
    <property type="molecule type" value="Genomic_DNA"/>
</dbReference>
<name>A0A5B7EDE6_PORTR</name>
<dbReference type="AlphaFoldDB" id="A0A5B7EDE6"/>
<feature type="region of interest" description="Disordered" evidence="1">
    <location>
        <begin position="1"/>
        <end position="65"/>
    </location>
</feature>
<accession>A0A5B7EDE6</accession>
<organism evidence="2 3">
    <name type="scientific">Portunus trituberculatus</name>
    <name type="common">Swimming crab</name>
    <name type="synonym">Neptunus trituberculatus</name>
    <dbReference type="NCBI Taxonomy" id="210409"/>
    <lineage>
        <taxon>Eukaryota</taxon>
        <taxon>Metazoa</taxon>
        <taxon>Ecdysozoa</taxon>
        <taxon>Arthropoda</taxon>
        <taxon>Crustacea</taxon>
        <taxon>Multicrustacea</taxon>
        <taxon>Malacostraca</taxon>
        <taxon>Eumalacostraca</taxon>
        <taxon>Eucarida</taxon>
        <taxon>Decapoda</taxon>
        <taxon>Pleocyemata</taxon>
        <taxon>Brachyura</taxon>
        <taxon>Eubrachyura</taxon>
        <taxon>Portunoidea</taxon>
        <taxon>Portunidae</taxon>
        <taxon>Portuninae</taxon>
        <taxon>Portunus</taxon>
    </lineage>
</organism>
<evidence type="ECO:0000256" key="1">
    <source>
        <dbReference type="SAM" id="MobiDB-lite"/>
    </source>
</evidence>
<gene>
    <name evidence="2" type="ORF">E2C01_024275</name>
</gene>
<comment type="caution">
    <text evidence="2">The sequence shown here is derived from an EMBL/GenBank/DDBJ whole genome shotgun (WGS) entry which is preliminary data.</text>
</comment>
<evidence type="ECO:0000313" key="3">
    <source>
        <dbReference type="Proteomes" id="UP000324222"/>
    </source>
</evidence>
<evidence type="ECO:0000313" key="2">
    <source>
        <dbReference type="EMBL" id="MPC31003.1"/>
    </source>
</evidence>